<proteinExistence type="inferred from homology"/>
<sequence length="925" mass="102924">MKSQVRDHCIQEQTPPVAAEAAWCDLTSLRISGSLFLFCNLHTKYTLERKSSAQSATSSEHYPVIATVINRFGVQACMMLAAYDQYTDQGLPMETTCGSLLLELQSSGSLKQELETIMPQLEDMREKRNERKSQFSEVLKQINSISMELAGSAETSLVEISVDESDLSIKKLDDLRTQLLLLQKEKDERRELLLHLLSITNALCLVLGMDFKSTICSVHPSLDNTCERKSISADTIQGLSTVISRLKDVKLQRMQRLQDLAMTMVELWTLMDTPVEEQQMFQNVTLTIAAAENELTEPNSLSLEIIYDAEAEVLRLQEMKTSKIKEVLLKKRLILEEICLRSHMIVEGQYIKDLSIESIESGAISASYLLEELEAQISKVKEEAFSRKEILEKVQKWLLACEEECWLEEYNRDDNRYNAGRGAHLMLKRAEKARVLVNKIPGMVDTLKSKLKAWEKERNTEFLYDGVGLISMIDQYTEIKLLKEQERQIQKDQKKLQGQLMAEQEAIYGSKPSPSKSGAKCLRPSTGGAASKRFSLGGSTLQTALDKATPSSRSIHKKNPVKRQTLNNSHHHTGLAALSSGKKNTHNGTVKQHSSQSSISHHSGSARLRKALSPLSSLCSNVILQQEEQNTKNSVLQDAEIGCYKTPAAAMPTKRYYSANDENRTPKTMPIPVPATPPTASSAMRTAKTPFTPGVGVRATEQVEYSFEERRAGFAVARTLSMVDANWSPYDNNGGTVVAIAGADYCVIAADTRIADKSVLASSGFQADVRALQKVLAARHLTYQHQHNKQMSCPAMAHLLSNTLYFKRFFPYYAFNVLGGLDSEGKGCVFTYDAVGSYERVGYSAQGSGATLITPFLDNQLKSPSPLLLPAKDAVTPLSEIEAIDLVKTCFASASERDIYTGDKVEMLVLNASGIRREFMELRKD</sequence>
<keyword evidence="7" id="KW-0206">Cytoskeleton</keyword>
<dbReference type="Proteomes" id="UP000298416">
    <property type="component" value="Unassembled WGS sequence"/>
</dbReference>
<dbReference type="PROSITE" id="PS51476">
    <property type="entry name" value="PROTEASOME_BETA_2"/>
    <property type="match status" value="1"/>
</dbReference>
<comment type="caution">
    <text evidence="10">The sequence shown here is derived from an EMBL/GenBank/DDBJ whole genome shotgun (WGS) entry which is preliminary data.</text>
</comment>
<keyword evidence="4" id="KW-0963">Cytoplasm</keyword>
<dbReference type="CDD" id="cd03757">
    <property type="entry name" value="proteasome_beta_type_1"/>
    <property type="match status" value="1"/>
</dbReference>
<dbReference type="GO" id="GO:0005874">
    <property type="term" value="C:microtubule"/>
    <property type="evidence" value="ECO:0007669"/>
    <property type="project" value="UniProtKB-KW"/>
</dbReference>
<evidence type="ECO:0000313" key="11">
    <source>
        <dbReference type="Proteomes" id="UP000298416"/>
    </source>
</evidence>
<dbReference type="InterPro" id="IPR023333">
    <property type="entry name" value="Proteasome_suB-type"/>
</dbReference>
<organism evidence="10">
    <name type="scientific">Salvia splendens</name>
    <name type="common">Scarlet sage</name>
    <dbReference type="NCBI Taxonomy" id="180675"/>
    <lineage>
        <taxon>Eukaryota</taxon>
        <taxon>Viridiplantae</taxon>
        <taxon>Streptophyta</taxon>
        <taxon>Embryophyta</taxon>
        <taxon>Tracheophyta</taxon>
        <taxon>Spermatophyta</taxon>
        <taxon>Magnoliopsida</taxon>
        <taxon>eudicotyledons</taxon>
        <taxon>Gunneridae</taxon>
        <taxon>Pentapetalae</taxon>
        <taxon>asterids</taxon>
        <taxon>lamiids</taxon>
        <taxon>Lamiales</taxon>
        <taxon>Lamiaceae</taxon>
        <taxon>Nepetoideae</taxon>
        <taxon>Mentheae</taxon>
        <taxon>Salviinae</taxon>
        <taxon>Salvia</taxon>
        <taxon>Salvia subgen. Calosphace</taxon>
        <taxon>core Calosphace</taxon>
    </lineage>
</organism>
<evidence type="ECO:0000313" key="10">
    <source>
        <dbReference type="EMBL" id="KAG6400472.1"/>
    </source>
</evidence>
<dbReference type="Gene3D" id="3.60.20.10">
    <property type="entry name" value="Glutamine Phosphoribosylpyrophosphate, subunit 1, domain 1"/>
    <property type="match status" value="1"/>
</dbReference>
<evidence type="ECO:0000256" key="3">
    <source>
        <dbReference type="ARBA" id="ARBA00006187"/>
    </source>
</evidence>
<dbReference type="GO" id="GO:0005737">
    <property type="term" value="C:cytoplasm"/>
    <property type="evidence" value="ECO:0007669"/>
    <property type="project" value="TreeGrafter"/>
</dbReference>
<dbReference type="GO" id="GO:0000226">
    <property type="term" value="P:microtubule cytoskeleton organization"/>
    <property type="evidence" value="ECO:0007669"/>
    <property type="project" value="InterPro"/>
</dbReference>
<comment type="similarity">
    <text evidence="3">Belongs to the MAP65/ASE1 family.</text>
</comment>
<feature type="compositionally biased region" description="Low complexity" evidence="9">
    <location>
        <begin position="509"/>
        <end position="518"/>
    </location>
</feature>
<name>A0A8X8ZDA2_SALSN</name>
<dbReference type="GO" id="GO:0008017">
    <property type="term" value="F:microtubule binding"/>
    <property type="evidence" value="ECO:0007669"/>
    <property type="project" value="InterPro"/>
</dbReference>
<dbReference type="EMBL" id="PNBA02000014">
    <property type="protein sequence ID" value="KAG6400472.1"/>
    <property type="molecule type" value="Genomic_DNA"/>
</dbReference>
<feature type="compositionally biased region" description="Low complexity" evidence="9">
    <location>
        <begin position="678"/>
        <end position="687"/>
    </location>
</feature>
<accession>A0A8X8ZDA2</accession>
<dbReference type="PANTHER" id="PTHR19321:SF7">
    <property type="entry name" value="65-KDA MICROTUBULE-ASSOCIATED PROTEIN 3"/>
    <property type="match status" value="1"/>
</dbReference>
<dbReference type="GO" id="GO:0005819">
    <property type="term" value="C:spindle"/>
    <property type="evidence" value="ECO:0007669"/>
    <property type="project" value="TreeGrafter"/>
</dbReference>
<dbReference type="InterPro" id="IPR007145">
    <property type="entry name" value="MAP65_Ase1_PRC1"/>
</dbReference>
<evidence type="ECO:0000256" key="2">
    <source>
        <dbReference type="ARBA" id="ARBA00004245"/>
    </source>
</evidence>
<keyword evidence="8" id="KW-0539">Nucleus</keyword>
<comment type="subcellular location">
    <subcellularLocation>
        <location evidence="2">Cytoplasm</location>
        <location evidence="2">Cytoskeleton</location>
    </subcellularLocation>
    <subcellularLocation>
        <location evidence="1">Nucleus</location>
    </subcellularLocation>
</comment>
<dbReference type="Pfam" id="PF00227">
    <property type="entry name" value="Proteasome"/>
    <property type="match status" value="1"/>
</dbReference>
<dbReference type="GO" id="GO:0005634">
    <property type="term" value="C:nucleus"/>
    <property type="evidence" value="ECO:0007669"/>
    <property type="project" value="UniProtKB-SubCell"/>
</dbReference>
<evidence type="ECO:0000256" key="9">
    <source>
        <dbReference type="SAM" id="MobiDB-lite"/>
    </source>
</evidence>
<dbReference type="SUPFAM" id="SSF56235">
    <property type="entry name" value="N-terminal nucleophile aminohydrolases (Ntn hydrolases)"/>
    <property type="match status" value="1"/>
</dbReference>
<evidence type="ECO:0000256" key="8">
    <source>
        <dbReference type="ARBA" id="ARBA00023242"/>
    </source>
</evidence>
<reference evidence="10" key="1">
    <citation type="submission" date="2018-01" db="EMBL/GenBank/DDBJ databases">
        <authorList>
            <person name="Mao J.F."/>
        </authorList>
    </citation>
    <scope>NUCLEOTIDE SEQUENCE</scope>
    <source>
        <strain evidence="10">Huo1</strain>
        <tissue evidence="10">Leaf</tissue>
    </source>
</reference>
<dbReference type="InterPro" id="IPR001353">
    <property type="entry name" value="Proteasome_sua/b"/>
</dbReference>
<keyword evidence="11" id="KW-1185">Reference proteome</keyword>
<feature type="compositionally biased region" description="Polar residues" evidence="9">
    <location>
        <begin position="537"/>
        <end position="553"/>
    </location>
</feature>
<reference evidence="10" key="2">
    <citation type="submission" date="2020-08" db="EMBL/GenBank/DDBJ databases">
        <title>Plant Genome Project.</title>
        <authorList>
            <person name="Zhang R.-G."/>
        </authorList>
    </citation>
    <scope>NUCLEOTIDE SEQUENCE</scope>
    <source>
        <strain evidence="10">Huo1</strain>
        <tissue evidence="10">Leaf</tissue>
    </source>
</reference>
<dbReference type="Gene3D" id="1.20.58.1520">
    <property type="match status" value="1"/>
</dbReference>
<feature type="region of interest" description="Disordered" evidence="9">
    <location>
        <begin position="660"/>
        <end position="693"/>
    </location>
</feature>
<evidence type="ECO:0000256" key="7">
    <source>
        <dbReference type="ARBA" id="ARBA00023212"/>
    </source>
</evidence>
<feature type="region of interest" description="Disordered" evidence="9">
    <location>
        <begin position="508"/>
        <end position="607"/>
    </location>
</feature>
<dbReference type="GO" id="GO:0005839">
    <property type="term" value="C:proteasome core complex"/>
    <property type="evidence" value="ECO:0007669"/>
    <property type="project" value="InterPro"/>
</dbReference>
<dbReference type="PANTHER" id="PTHR19321">
    <property type="entry name" value="PROTEIN REGULATOR OF CYTOKINESIS 1 PRC1-RELATED"/>
    <property type="match status" value="1"/>
</dbReference>
<evidence type="ECO:0000256" key="6">
    <source>
        <dbReference type="ARBA" id="ARBA00022701"/>
    </source>
</evidence>
<feature type="compositionally biased region" description="Low complexity" evidence="9">
    <location>
        <begin position="593"/>
        <end position="605"/>
    </location>
</feature>
<dbReference type="AlphaFoldDB" id="A0A8X8ZDA2"/>
<dbReference type="FunFam" id="1.20.58.1520:FF:000002">
    <property type="entry name" value="65-kDa microtubule-associated protein 6"/>
    <property type="match status" value="1"/>
</dbReference>
<protein>
    <submittedName>
        <fullName evidence="10">Uncharacterized protein</fullName>
    </submittedName>
</protein>
<evidence type="ECO:0000256" key="1">
    <source>
        <dbReference type="ARBA" id="ARBA00004123"/>
    </source>
</evidence>
<gene>
    <name evidence="10" type="ORF">SASPL_137306</name>
</gene>
<dbReference type="GO" id="GO:0051603">
    <property type="term" value="P:proteolysis involved in protein catabolic process"/>
    <property type="evidence" value="ECO:0007669"/>
    <property type="project" value="InterPro"/>
</dbReference>
<evidence type="ECO:0000256" key="5">
    <source>
        <dbReference type="ARBA" id="ARBA00022553"/>
    </source>
</evidence>
<dbReference type="Pfam" id="PF03999">
    <property type="entry name" value="MAP65_ASE1"/>
    <property type="match status" value="1"/>
</dbReference>
<evidence type="ECO:0000256" key="4">
    <source>
        <dbReference type="ARBA" id="ARBA00022490"/>
    </source>
</evidence>
<keyword evidence="5" id="KW-0597">Phosphoprotein</keyword>
<keyword evidence="6" id="KW-0493">Microtubule</keyword>
<dbReference type="InterPro" id="IPR029055">
    <property type="entry name" value="Ntn_hydrolases_N"/>
</dbReference>